<organism evidence="2 3">
    <name type="scientific">Vitrella brassicaformis (strain CCMP3155)</name>
    <dbReference type="NCBI Taxonomy" id="1169540"/>
    <lineage>
        <taxon>Eukaryota</taxon>
        <taxon>Sar</taxon>
        <taxon>Alveolata</taxon>
        <taxon>Colpodellida</taxon>
        <taxon>Vitrellaceae</taxon>
        <taxon>Vitrella</taxon>
    </lineage>
</organism>
<dbReference type="VEuPathDB" id="CryptoDB:Vbra_4064"/>
<keyword evidence="1" id="KW-0732">Signal</keyword>
<accession>A0A0G4ERI7</accession>
<evidence type="ECO:0000313" key="2">
    <source>
        <dbReference type="EMBL" id="CEL99903.1"/>
    </source>
</evidence>
<proteinExistence type="predicted"/>
<feature type="chain" id="PRO_5005187746" evidence="1">
    <location>
        <begin position="26"/>
        <end position="283"/>
    </location>
</feature>
<name>A0A0G4ERI7_VITBC</name>
<feature type="signal peptide" evidence="1">
    <location>
        <begin position="1"/>
        <end position="25"/>
    </location>
</feature>
<evidence type="ECO:0000256" key="1">
    <source>
        <dbReference type="SAM" id="SignalP"/>
    </source>
</evidence>
<dbReference type="EMBL" id="CDMY01000291">
    <property type="protein sequence ID" value="CEL99903.1"/>
    <property type="molecule type" value="Genomic_DNA"/>
</dbReference>
<dbReference type="AlphaFoldDB" id="A0A0G4ERI7"/>
<dbReference type="Proteomes" id="UP000041254">
    <property type="component" value="Unassembled WGS sequence"/>
</dbReference>
<evidence type="ECO:0000313" key="3">
    <source>
        <dbReference type="Proteomes" id="UP000041254"/>
    </source>
</evidence>
<reference evidence="2 3" key="1">
    <citation type="submission" date="2014-11" db="EMBL/GenBank/DDBJ databases">
        <authorList>
            <person name="Zhu J."/>
            <person name="Qi W."/>
            <person name="Song R."/>
        </authorList>
    </citation>
    <scope>NUCLEOTIDE SEQUENCE [LARGE SCALE GENOMIC DNA]</scope>
</reference>
<protein>
    <submittedName>
        <fullName evidence="2">Uncharacterized protein</fullName>
    </submittedName>
</protein>
<gene>
    <name evidence="2" type="ORF">Vbra_4064</name>
</gene>
<dbReference type="InParanoid" id="A0A0G4ERI7"/>
<sequence length="283" mass="32302">MPSYGSLLIVLGCLLATHTAGQSEAETLNDERLIEDASHPFSVDVNNSGAGSLLIERDNSHTKRHYQNAFVKMTGGDVEDNLIRDAICSGEKYSNRWFYSTQDGRCDKYSHFTYRDMMRGRTKSRGEGVDDRDMERFSRRERPILIPGQPMGGLDEVCRKLRGRRSYFDPNLGFCSIRDEILPLQICQTALLENTREALRNELGFERTSTQRIGDRYCEVFRWPYPTDSRKAMLLMGIESLLSSQAEQYHIQQDTQVSKLAASLRNKAKREQSGILARMRGIA</sequence>
<keyword evidence="3" id="KW-1185">Reference proteome</keyword>